<evidence type="ECO:0000259" key="3">
    <source>
        <dbReference type="Pfam" id="PF15649"/>
    </source>
</evidence>
<dbReference type="Gene3D" id="2.60.40.10">
    <property type="entry name" value="Immunoglobulins"/>
    <property type="match status" value="2"/>
</dbReference>
<feature type="domain" description="Teneurin-like YD-shell" evidence="4">
    <location>
        <begin position="593"/>
        <end position="832"/>
    </location>
</feature>
<name>A0ABZ0DE29_9XANT</name>
<dbReference type="InterPro" id="IPR028903">
    <property type="entry name" value="Tox-REase-7_dom"/>
</dbReference>
<dbReference type="GeneID" id="95582701"/>
<dbReference type="InterPro" id="IPR056823">
    <property type="entry name" value="TEN-like_YD-shell"/>
</dbReference>
<feature type="chain" id="PRO_5046841954" evidence="2">
    <location>
        <begin position="21"/>
        <end position="1040"/>
    </location>
</feature>
<evidence type="ECO:0000259" key="4">
    <source>
        <dbReference type="Pfam" id="PF25023"/>
    </source>
</evidence>
<dbReference type="RefSeq" id="WP_316690035.1">
    <property type="nucleotide sequence ID" value="NZ_CP103837.1"/>
</dbReference>
<reference evidence="5 6" key="1">
    <citation type="submission" date="2022-08" db="EMBL/GenBank/DDBJ databases">
        <title>Whole genome sequencing-based tracing of a 2022 introduction and outbreak of Xanthomonas hortorum pv. pelargonii.</title>
        <authorList>
            <person name="Iruegas-Bocardo F."/>
            <person name="Weisberg A.K."/>
            <person name="Riutta E.R."/>
            <person name="Kilday K."/>
            <person name="Bonkowski J.C."/>
            <person name="Creswell T."/>
            <person name="Daughtrey M.L."/>
            <person name="Rane K."/>
            <person name="Grunwald N.J."/>
            <person name="Chang J.H."/>
            <person name="Putnam M.L."/>
        </authorList>
    </citation>
    <scope>NUCLEOTIDE SEQUENCE [LARGE SCALE GENOMIC DNA]</scope>
    <source>
        <strain evidence="5 6">22-325</strain>
    </source>
</reference>
<protein>
    <submittedName>
        <fullName evidence="5">Toxin</fullName>
    </submittedName>
</protein>
<keyword evidence="2" id="KW-0732">Signal</keyword>
<dbReference type="Pfam" id="PF17957">
    <property type="entry name" value="Big_7"/>
    <property type="match status" value="1"/>
</dbReference>
<feature type="signal peptide" evidence="2">
    <location>
        <begin position="1"/>
        <end position="20"/>
    </location>
</feature>
<dbReference type="Pfam" id="PF15649">
    <property type="entry name" value="Tox-REase-7"/>
    <property type="match status" value="1"/>
</dbReference>
<organism evidence="5 6">
    <name type="scientific">Xanthomonas dyei</name>
    <dbReference type="NCBI Taxonomy" id="743699"/>
    <lineage>
        <taxon>Bacteria</taxon>
        <taxon>Pseudomonadati</taxon>
        <taxon>Pseudomonadota</taxon>
        <taxon>Gammaproteobacteria</taxon>
        <taxon>Lysobacterales</taxon>
        <taxon>Lysobacteraceae</taxon>
        <taxon>Xanthomonas</taxon>
    </lineage>
</organism>
<sequence>MLRFLIMWCGGMLLSSAVYAQKANPYVWVQLNAPAPGMMLTAPASIAVSASAGTIDDGVSVSSITLYQNGVVIARVNNQEAISFVVNGVQAGTHQFSARATSNLGGAQTSPTTAVTVVPAGEKPPSIALNAATGAPFFAPATVGLSANASDSDGNVTQVDYFANGAAIGSSGTAPYAIAWTGAPVGNHSIIARATDNNGKQTTSAPLTVNVEQSVVTGNIDGVGAGQGNTYTIMGWACSTGRNASIDVHAYLGGPAGSGTFFAAVSANQASEAGVASACRAQGGAYRFSIPLDAAARQRYANQLIYIHGISPVGAANNLIANSGAFRVPPPVSIARRYVYDEYQRLCKTIEPETGATVVDYDAAGNISWTASGLSLQDAQTCNREEALASGRVVLRTYDARNRLSWLSFPDKNGDQRWTYTPDGLPARIETTTTDGGGKTVVNTYQYNRRRLLISEGTEGWTSWSVGYGYDANGALASQVYPSGLSVDYAPNALGQPTRVGGYATGVGYHPNGAIARFTYGNGVVHSMAMNARQLPAMVVDSGAQQYQYQYDPNGNVSAILDQTRGDGYSRTMEYDARDRLRVAASASFGGTGAHRYTYDAQDNLRTHVTGDTSYEYYYDGANRLTNLMNVATGASVVGLSYDVQGNLSNKNGQAYTFSQGNRLRSVANKEWYAYDGYGRRVIACGSAACNYQLYSQLGQLLYTQDARKGINTDYIYLAGSVVALRARPAAGGAETVTYQHTDALGSPVATTNAAGQVVERTQYEPYGAAIGKTVDGVGYTGHAMDGGTGLIYMQQRYYDPTIPRFLSVDPIAVDTATGGNINRYWYAANNPYKFIDPDGRCEKTTGSNICAGGGSLGPAIRGVPIGSKRAVNANNALSSESSAASSSGNGFVSAFSDRNWLTGDGSITDFGAIAHDVMYPLLDMPEGAGFKLAGSGLMAIRLGRMGEDAVRASYNIEGKEFFFVNGRLRIADGLNRGLKTLSEVKNTQSLSYTRQLRDYVDFAKSQGLQFNLYVRPGANLSKPLLEAEVAGDVVIRRIP</sequence>
<dbReference type="InterPro" id="IPR050708">
    <property type="entry name" value="T6SS_VgrG/RHS"/>
</dbReference>
<evidence type="ECO:0000256" key="2">
    <source>
        <dbReference type="SAM" id="SignalP"/>
    </source>
</evidence>
<dbReference type="Proteomes" id="UP001304534">
    <property type="component" value="Chromosome"/>
</dbReference>
<dbReference type="EMBL" id="CP103840">
    <property type="protein sequence ID" value="WOB26882.1"/>
    <property type="molecule type" value="Genomic_DNA"/>
</dbReference>
<dbReference type="PANTHER" id="PTHR32305:SF15">
    <property type="entry name" value="PROTEIN RHSA-RELATED"/>
    <property type="match status" value="1"/>
</dbReference>
<evidence type="ECO:0000313" key="5">
    <source>
        <dbReference type="EMBL" id="WOB26882.1"/>
    </source>
</evidence>
<evidence type="ECO:0000313" key="6">
    <source>
        <dbReference type="Proteomes" id="UP001304534"/>
    </source>
</evidence>
<proteinExistence type="predicted"/>
<dbReference type="Gene3D" id="2.180.10.10">
    <property type="entry name" value="RHS repeat-associated core"/>
    <property type="match status" value="2"/>
</dbReference>
<dbReference type="InterPro" id="IPR022385">
    <property type="entry name" value="Rhs_assc_core"/>
</dbReference>
<dbReference type="Pfam" id="PF25023">
    <property type="entry name" value="TEN_YD-shell"/>
    <property type="match status" value="1"/>
</dbReference>
<dbReference type="InterPro" id="IPR013783">
    <property type="entry name" value="Ig-like_fold"/>
</dbReference>
<keyword evidence="6" id="KW-1185">Reference proteome</keyword>
<gene>
    <name evidence="5" type="ORF">NYR99_02485</name>
</gene>
<dbReference type="PANTHER" id="PTHR32305">
    <property type="match status" value="1"/>
</dbReference>
<feature type="domain" description="Tox-REase-7" evidence="3">
    <location>
        <begin position="944"/>
        <end position="1025"/>
    </location>
</feature>
<dbReference type="NCBIfam" id="TIGR03696">
    <property type="entry name" value="Rhs_assc_core"/>
    <property type="match status" value="1"/>
</dbReference>
<accession>A0ABZ0DE29</accession>
<keyword evidence="1" id="KW-0677">Repeat</keyword>
<evidence type="ECO:0000256" key="1">
    <source>
        <dbReference type="ARBA" id="ARBA00022737"/>
    </source>
</evidence>